<evidence type="ECO:0000256" key="3">
    <source>
        <dbReference type="ARBA" id="ARBA00023125"/>
    </source>
</evidence>
<accession>A0A975XUF8</accession>
<gene>
    <name evidence="6" type="ORF">Azoinq_13075</name>
</gene>
<sequence>MQNRSTLSWESIDVHLLRVLHSLLTEGSVSRAALKLNLSQPAVSTALRRLREISGDQLLVRSRNGMTPTERGAALLQPVRVALQQIEMISSQKTTFDPSTSRRLFNIACPDYFHSGFIAEVMSRLLCQAPNAQFSFHSMGQDFDYQQALENGDLDVVLGNWPQPPENLRLSTLFDDTMVCLMRKGHPLADKELTVEDYLLAEHLLPTPYSVGRRGVIDTYLAKERLRRNVAAYLPYQNIVPFVLVKSNLVFTGPRNFAEHYAETLPLVVKPIPLDFPVVRYYMLWHDRTQYSDECRWLREQITTVTRALASGGMEE</sequence>
<dbReference type="EMBL" id="CP064782">
    <property type="protein sequence ID" value="QWT48753.1"/>
    <property type="molecule type" value="Genomic_DNA"/>
</dbReference>
<dbReference type="PROSITE" id="PS50931">
    <property type="entry name" value="HTH_LYSR"/>
    <property type="match status" value="1"/>
</dbReference>
<comment type="similarity">
    <text evidence="1">Belongs to the LysR transcriptional regulatory family.</text>
</comment>
<dbReference type="Proteomes" id="UP000683428">
    <property type="component" value="Chromosome"/>
</dbReference>
<dbReference type="Pfam" id="PF03466">
    <property type="entry name" value="LysR_substrate"/>
    <property type="match status" value="1"/>
</dbReference>
<dbReference type="InterPro" id="IPR005119">
    <property type="entry name" value="LysR_subst-bd"/>
</dbReference>
<keyword evidence="7" id="KW-1185">Reference proteome</keyword>
<evidence type="ECO:0000259" key="5">
    <source>
        <dbReference type="PROSITE" id="PS50931"/>
    </source>
</evidence>
<reference evidence="6" key="1">
    <citation type="submission" date="2020-11" db="EMBL/GenBank/DDBJ databases">
        <title>Azospira inquinata sp. nov.</title>
        <authorList>
            <person name="Moe W.M."/>
            <person name="Mikes M.C."/>
        </authorList>
    </citation>
    <scope>NUCLEOTIDE SEQUENCE</scope>
    <source>
        <strain evidence="6">Azo-3</strain>
    </source>
</reference>
<evidence type="ECO:0000313" key="6">
    <source>
        <dbReference type="EMBL" id="QWT48753.1"/>
    </source>
</evidence>
<dbReference type="GO" id="GO:0003700">
    <property type="term" value="F:DNA-binding transcription factor activity"/>
    <property type="evidence" value="ECO:0007669"/>
    <property type="project" value="InterPro"/>
</dbReference>
<evidence type="ECO:0000256" key="4">
    <source>
        <dbReference type="ARBA" id="ARBA00023163"/>
    </source>
</evidence>
<organism evidence="6 7">
    <name type="scientific">Azospira inquinata</name>
    <dbReference type="NCBI Taxonomy" id="2785627"/>
    <lineage>
        <taxon>Bacteria</taxon>
        <taxon>Pseudomonadati</taxon>
        <taxon>Pseudomonadota</taxon>
        <taxon>Betaproteobacteria</taxon>
        <taxon>Rhodocyclales</taxon>
        <taxon>Rhodocyclaceae</taxon>
        <taxon>Azospira</taxon>
    </lineage>
</organism>
<dbReference type="PANTHER" id="PTHR30118">
    <property type="entry name" value="HTH-TYPE TRANSCRIPTIONAL REGULATOR LEUO-RELATED"/>
    <property type="match status" value="1"/>
</dbReference>
<dbReference type="InterPro" id="IPR050389">
    <property type="entry name" value="LysR-type_TF"/>
</dbReference>
<dbReference type="AlphaFoldDB" id="A0A975XUF8"/>
<dbReference type="GO" id="GO:0003677">
    <property type="term" value="F:DNA binding"/>
    <property type="evidence" value="ECO:0007669"/>
    <property type="project" value="UniProtKB-KW"/>
</dbReference>
<name>A0A975XUF8_9RHOO</name>
<evidence type="ECO:0000256" key="2">
    <source>
        <dbReference type="ARBA" id="ARBA00023015"/>
    </source>
</evidence>
<dbReference type="PANTHER" id="PTHR30118:SF15">
    <property type="entry name" value="TRANSCRIPTIONAL REGULATORY PROTEIN"/>
    <property type="match status" value="1"/>
</dbReference>
<dbReference type="Pfam" id="PF00126">
    <property type="entry name" value="HTH_1"/>
    <property type="match status" value="1"/>
</dbReference>
<keyword evidence="4" id="KW-0804">Transcription</keyword>
<evidence type="ECO:0000313" key="7">
    <source>
        <dbReference type="Proteomes" id="UP000683428"/>
    </source>
</evidence>
<dbReference type="KEGG" id="aiq:Azoinq_13075"/>
<proteinExistence type="inferred from homology"/>
<evidence type="ECO:0000256" key="1">
    <source>
        <dbReference type="ARBA" id="ARBA00009437"/>
    </source>
</evidence>
<keyword evidence="2" id="KW-0805">Transcription regulation</keyword>
<keyword evidence="3" id="KW-0238">DNA-binding</keyword>
<dbReference type="InterPro" id="IPR000847">
    <property type="entry name" value="LysR_HTH_N"/>
</dbReference>
<dbReference type="RefSeq" id="WP_216128450.1">
    <property type="nucleotide sequence ID" value="NZ_CP064782.1"/>
</dbReference>
<protein>
    <submittedName>
        <fullName evidence="6">LysR family transcriptional regulator</fullName>
    </submittedName>
</protein>
<feature type="domain" description="HTH lysR-type" evidence="5">
    <location>
        <begin position="12"/>
        <end position="69"/>
    </location>
</feature>